<evidence type="ECO:0000313" key="3">
    <source>
        <dbReference type="Proteomes" id="UP000756921"/>
    </source>
</evidence>
<evidence type="ECO:0000256" key="1">
    <source>
        <dbReference type="SAM" id="MobiDB-lite"/>
    </source>
</evidence>
<reference evidence="2" key="1">
    <citation type="journal article" date="2020" name="Mol. Plant Microbe Interact.">
        <title>Genome Sequence of the Biocontrol Agent Coniothyrium minitans strain Conio (IMI 134523).</title>
        <authorList>
            <person name="Patel D."/>
            <person name="Shittu T.A."/>
            <person name="Baroncelli R."/>
            <person name="Muthumeenakshi S."/>
            <person name="Osborne T.H."/>
            <person name="Janganan T.K."/>
            <person name="Sreenivasaprasad S."/>
        </authorList>
    </citation>
    <scope>NUCLEOTIDE SEQUENCE</scope>
    <source>
        <strain evidence="2">Conio</strain>
    </source>
</reference>
<accession>A0A9P6KQH9</accession>
<feature type="region of interest" description="Disordered" evidence="1">
    <location>
        <begin position="68"/>
        <end position="90"/>
    </location>
</feature>
<sequence>MCSRQKFACGCVKMKQRCRGRVTVLYCGSRRVHRPCYAARFSESSRPERGSWKASRCSGRRLTEVVEDPHDVENLGTDDSSEARSVDGSSPRHWGLGALGPLHCTVQSAHETCVSPGPGVHGGGIGNSTYYLRGCTVYGSLVAPLSRVL</sequence>
<organism evidence="2 3">
    <name type="scientific">Paraphaeosphaeria minitans</name>
    <dbReference type="NCBI Taxonomy" id="565426"/>
    <lineage>
        <taxon>Eukaryota</taxon>
        <taxon>Fungi</taxon>
        <taxon>Dikarya</taxon>
        <taxon>Ascomycota</taxon>
        <taxon>Pezizomycotina</taxon>
        <taxon>Dothideomycetes</taxon>
        <taxon>Pleosporomycetidae</taxon>
        <taxon>Pleosporales</taxon>
        <taxon>Massarineae</taxon>
        <taxon>Didymosphaeriaceae</taxon>
        <taxon>Paraphaeosphaeria</taxon>
    </lineage>
</organism>
<evidence type="ECO:0000313" key="2">
    <source>
        <dbReference type="EMBL" id="KAF9735157.1"/>
    </source>
</evidence>
<comment type="caution">
    <text evidence="2">The sequence shown here is derived from an EMBL/GenBank/DDBJ whole genome shotgun (WGS) entry which is preliminary data.</text>
</comment>
<dbReference type="EMBL" id="WJXW01000006">
    <property type="protein sequence ID" value="KAF9735157.1"/>
    <property type="molecule type" value="Genomic_DNA"/>
</dbReference>
<keyword evidence="3" id="KW-1185">Reference proteome</keyword>
<protein>
    <submittedName>
        <fullName evidence="2">Uncharacterized protein</fullName>
    </submittedName>
</protein>
<dbReference type="AlphaFoldDB" id="A0A9P6KQH9"/>
<gene>
    <name evidence="2" type="ORF">PMIN01_06562</name>
</gene>
<dbReference type="Proteomes" id="UP000756921">
    <property type="component" value="Unassembled WGS sequence"/>
</dbReference>
<name>A0A9P6KQH9_9PLEO</name>
<proteinExistence type="predicted"/>